<protein>
    <submittedName>
        <fullName evidence="5">Uncharacterized protein</fullName>
    </submittedName>
</protein>
<organism evidence="5 6">
    <name type="scientific">Elysia marginata</name>
    <dbReference type="NCBI Taxonomy" id="1093978"/>
    <lineage>
        <taxon>Eukaryota</taxon>
        <taxon>Metazoa</taxon>
        <taxon>Spiralia</taxon>
        <taxon>Lophotrochozoa</taxon>
        <taxon>Mollusca</taxon>
        <taxon>Gastropoda</taxon>
        <taxon>Heterobranchia</taxon>
        <taxon>Euthyneura</taxon>
        <taxon>Panpulmonata</taxon>
        <taxon>Sacoglossa</taxon>
        <taxon>Placobranchoidea</taxon>
        <taxon>Plakobranchidae</taxon>
        <taxon>Elysia</taxon>
    </lineage>
</organism>
<evidence type="ECO:0000313" key="5">
    <source>
        <dbReference type="EMBL" id="GFR91017.1"/>
    </source>
</evidence>
<feature type="domain" description="DUF7044" evidence="4">
    <location>
        <begin position="24"/>
        <end position="106"/>
    </location>
</feature>
<name>A0AAV4GYN7_9GAST</name>
<sequence length="627" mass="69483">MKGKREGASEKDKELDMIVKFTKNCSIPEAWRGEWLLNGKERVTITAKTVSDVGVCTHQDGHGKFLLMDRDGCVRCMAFTSQHRNLLQYKKSYCKSSSDLEKVCSSIKSQAELRTLVKENGEPIPCPFQGHWDFSYTNHSKTCDNPKSEIAACADESRAQFNFRKCPGNRGNYHYQRSENFQCLAIWDNGHDHFLYGKFTASGRTSVSLAASGSPYRCLMYTVTGAQGKMAMSADATCNDIQSYAIGPVEFDLSLRRDKRPQAVCNFPWFLEPTSEWRDVSGSLKFEVNGRHDLFVVSDIPDTDGAWSERRRRVACIKDFHRNQNEAGNVLQRLAFITDDKCESAYKCIQFTRYARDVVEVKIGHISKYAGSLCLDSDFMDTISTRHMLFPYKPQPIECPLPGVHLYEDLGSGCTGKLRVGCQTEAEIEVEGRCANQQAVDVLQCYASWSTSQTIYVLAGKLNDQKKAVYCLMYQAHSKGYLLESSAECGVDALTIMGSPIKFQMNANTALCSESTSLPEDRPGSHHPRDSHEHGSHGTYHTNDQAGSSGSTSSSGGSKGDKRQPEVIKTPSGTGVNTGSGPRQTSGIINADGDRNGSRSVTSPVYNRSVFISLAFVITLLVLSSHR</sequence>
<accession>A0AAV4GYN7</accession>
<feature type="compositionally biased region" description="Low complexity" evidence="1">
    <location>
        <begin position="547"/>
        <end position="556"/>
    </location>
</feature>
<dbReference type="InterPro" id="IPR055470">
    <property type="entry name" value="DUF7042"/>
</dbReference>
<dbReference type="InterPro" id="IPR055472">
    <property type="entry name" value="DUF7044"/>
</dbReference>
<feature type="compositionally biased region" description="Polar residues" evidence="1">
    <location>
        <begin position="571"/>
        <end position="588"/>
    </location>
</feature>
<comment type="caution">
    <text evidence="5">The sequence shown here is derived from an EMBL/GenBank/DDBJ whole genome shotgun (WGS) entry which is preliminary data.</text>
</comment>
<dbReference type="EMBL" id="BMAT01001706">
    <property type="protein sequence ID" value="GFR91017.1"/>
    <property type="molecule type" value="Genomic_DNA"/>
</dbReference>
<evidence type="ECO:0000259" key="2">
    <source>
        <dbReference type="Pfam" id="PF23069"/>
    </source>
</evidence>
<evidence type="ECO:0000313" key="6">
    <source>
        <dbReference type="Proteomes" id="UP000762676"/>
    </source>
</evidence>
<gene>
    <name evidence="5" type="ORF">ElyMa_000833700</name>
</gene>
<reference evidence="5 6" key="1">
    <citation type="journal article" date="2021" name="Elife">
        <title>Chloroplast acquisition without the gene transfer in kleptoplastic sea slugs, Plakobranchus ocellatus.</title>
        <authorList>
            <person name="Maeda T."/>
            <person name="Takahashi S."/>
            <person name="Yoshida T."/>
            <person name="Shimamura S."/>
            <person name="Takaki Y."/>
            <person name="Nagai Y."/>
            <person name="Toyoda A."/>
            <person name="Suzuki Y."/>
            <person name="Arimoto A."/>
            <person name="Ishii H."/>
            <person name="Satoh N."/>
            <person name="Nishiyama T."/>
            <person name="Hasebe M."/>
            <person name="Maruyama T."/>
            <person name="Minagawa J."/>
            <person name="Obokata J."/>
            <person name="Shigenobu S."/>
        </authorList>
    </citation>
    <scope>NUCLEOTIDE SEQUENCE [LARGE SCALE GENOMIC DNA]</scope>
</reference>
<dbReference type="AlphaFoldDB" id="A0AAV4GYN7"/>
<feature type="compositionally biased region" description="Basic and acidic residues" evidence="1">
    <location>
        <begin position="519"/>
        <end position="536"/>
    </location>
</feature>
<proteinExistence type="predicted"/>
<dbReference type="Proteomes" id="UP000762676">
    <property type="component" value="Unassembled WGS sequence"/>
</dbReference>
<dbReference type="PANTHER" id="PTHR22255">
    <property type="entry name" value="LP06548P"/>
    <property type="match status" value="1"/>
</dbReference>
<feature type="region of interest" description="Disordered" evidence="1">
    <location>
        <begin position="514"/>
        <end position="600"/>
    </location>
</feature>
<keyword evidence="6" id="KW-1185">Reference proteome</keyword>
<dbReference type="Pfam" id="PF23071">
    <property type="entry name" value="DUF7044"/>
    <property type="match status" value="1"/>
</dbReference>
<feature type="domain" description="DUF7042" evidence="2">
    <location>
        <begin position="122"/>
        <end position="247"/>
    </location>
</feature>
<dbReference type="InterPro" id="IPR055471">
    <property type="entry name" value="DUF7043"/>
</dbReference>
<evidence type="ECO:0000259" key="3">
    <source>
        <dbReference type="Pfam" id="PF23070"/>
    </source>
</evidence>
<dbReference type="PANTHER" id="PTHR22255:SF9">
    <property type="entry name" value="LP06548P"/>
    <property type="match status" value="1"/>
</dbReference>
<feature type="domain" description="DUF7043" evidence="3">
    <location>
        <begin position="262"/>
        <end position="381"/>
    </location>
</feature>
<evidence type="ECO:0000256" key="1">
    <source>
        <dbReference type="SAM" id="MobiDB-lite"/>
    </source>
</evidence>
<dbReference type="Pfam" id="PF23069">
    <property type="entry name" value="DUF7042"/>
    <property type="match status" value="1"/>
</dbReference>
<evidence type="ECO:0000259" key="4">
    <source>
        <dbReference type="Pfam" id="PF23071"/>
    </source>
</evidence>
<dbReference type="Pfam" id="PF23070">
    <property type="entry name" value="DUF7043"/>
    <property type="match status" value="1"/>
</dbReference>